<name>A0ABS5PUI4_9FIRM</name>
<sequence>MDYSHASVMLYIDGKPIEEGAYTFTKGRHKITCYLANDWHTANLFVTFNTPTTALSTSELTTLLTDLASETTAINYVGIYESKDNHTVTVNLENYDTDVILFLSSYRALQWQILNPNNIKIKAVVYSCHLDGVSVDTTNLGNTPIIKYDGLINTFEIYPLYQKVGHSYHVEYDTFLDLNQQIKALTGYPLDGFTGEYATESLSAPEVVLDDAEYEAINNAYDTLNALLAKDPQRPDNLFGDASIDHSWAHFQSDAIKASPNAYTAYFFNTNTPDDIKGIETVDQLSIDESGKLLYGIPYNDLGIYYVTSKTFDAKTTQNIHVEESWAFIRILVDGKVVYSSWEHYGGNFELTFEKGTHLIECEFINDWHTAEFQVDF</sequence>
<gene>
    <name evidence="1" type="ORF">KHM83_19305</name>
</gene>
<dbReference type="Proteomes" id="UP000746471">
    <property type="component" value="Unassembled WGS sequence"/>
</dbReference>
<dbReference type="RefSeq" id="WP_213238673.1">
    <property type="nucleotide sequence ID" value="NZ_JAHBCL010000065.1"/>
</dbReference>
<dbReference type="EMBL" id="JAHBCL010000065">
    <property type="protein sequence ID" value="MBS7528819.1"/>
    <property type="molecule type" value="Genomic_DNA"/>
</dbReference>
<keyword evidence="2" id="KW-1185">Reference proteome</keyword>
<accession>A0ABS5PUI4</accession>
<comment type="caution">
    <text evidence="1">The sequence shown here is derived from an EMBL/GenBank/DDBJ whole genome shotgun (WGS) entry which is preliminary data.</text>
</comment>
<proteinExistence type="predicted"/>
<evidence type="ECO:0000313" key="2">
    <source>
        <dbReference type="Proteomes" id="UP000746471"/>
    </source>
</evidence>
<organism evidence="1 2">
    <name type="scientific">Fusibacter paucivorans</name>
    <dbReference type="NCBI Taxonomy" id="76009"/>
    <lineage>
        <taxon>Bacteria</taxon>
        <taxon>Bacillati</taxon>
        <taxon>Bacillota</taxon>
        <taxon>Clostridia</taxon>
        <taxon>Eubacteriales</taxon>
        <taxon>Eubacteriales Family XII. Incertae Sedis</taxon>
        <taxon>Fusibacter</taxon>
    </lineage>
</organism>
<protein>
    <recommendedName>
        <fullName evidence="3">PA14 domain-containing protein</fullName>
    </recommendedName>
</protein>
<evidence type="ECO:0000313" key="1">
    <source>
        <dbReference type="EMBL" id="MBS7528819.1"/>
    </source>
</evidence>
<evidence type="ECO:0008006" key="3">
    <source>
        <dbReference type="Google" id="ProtNLM"/>
    </source>
</evidence>
<reference evidence="1 2" key="1">
    <citation type="submission" date="2021-05" db="EMBL/GenBank/DDBJ databases">
        <title>Fusibacter ferrireducens sp. nov., an anaerobic, sulfur- and Fe-reducing bacterium isolated from the mangrove sediment.</title>
        <authorList>
            <person name="Qiu D."/>
        </authorList>
    </citation>
    <scope>NUCLEOTIDE SEQUENCE [LARGE SCALE GENOMIC DNA]</scope>
    <source>
        <strain evidence="1 2">DSM 12116</strain>
    </source>
</reference>